<dbReference type="InterPro" id="IPR049435">
    <property type="entry name" value="Cas_Cas6_C"/>
</dbReference>
<comment type="caution">
    <text evidence="2">The sequence shown here is derived from an EMBL/GenBank/DDBJ whole genome shotgun (WGS) entry which is preliminary data.</text>
</comment>
<evidence type="ECO:0000313" key="2">
    <source>
        <dbReference type="EMBL" id="MBO0933007.1"/>
    </source>
</evidence>
<organism evidence="2 3">
    <name type="scientific">Fibrella aquatilis</name>
    <dbReference type="NCBI Taxonomy" id="2817059"/>
    <lineage>
        <taxon>Bacteria</taxon>
        <taxon>Pseudomonadati</taxon>
        <taxon>Bacteroidota</taxon>
        <taxon>Cytophagia</taxon>
        <taxon>Cytophagales</taxon>
        <taxon>Spirosomataceae</taxon>
        <taxon>Fibrella</taxon>
    </lineage>
</organism>
<proteinExistence type="predicted"/>
<dbReference type="RefSeq" id="WP_207336974.1">
    <property type="nucleotide sequence ID" value="NZ_JAFMYU010000016.1"/>
</dbReference>
<dbReference type="AlphaFoldDB" id="A0A939JXJ0"/>
<dbReference type="Proteomes" id="UP000664795">
    <property type="component" value="Unassembled WGS sequence"/>
</dbReference>
<feature type="domain" description="CRISPR associated protein Cas6 C-terminal" evidence="1">
    <location>
        <begin position="104"/>
        <end position="221"/>
    </location>
</feature>
<name>A0A939JXJ0_9BACT</name>
<evidence type="ECO:0000259" key="1">
    <source>
        <dbReference type="Pfam" id="PF01881"/>
    </source>
</evidence>
<dbReference type="EMBL" id="JAFMYU010000016">
    <property type="protein sequence ID" value="MBO0933007.1"/>
    <property type="molecule type" value="Genomic_DNA"/>
</dbReference>
<reference evidence="2 3" key="1">
    <citation type="submission" date="2021-03" db="EMBL/GenBank/DDBJ databases">
        <title>Fibrella sp. HMF5036 genome sequencing and assembly.</title>
        <authorList>
            <person name="Kang H."/>
            <person name="Kim H."/>
            <person name="Bae S."/>
            <person name="Joh K."/>
        </authorList>
    </citation>
    <scope>NUCLEOTIDE SEQUENCE [LARGE SCALE GENOMIC DNA]</scope>
    <source>
        <strain evidence="2 3">HMF5036</strain>
    </source>
</reference>
<dbReference type="Gene3D" id="3.30.70.1890">
    <property type="match status" value="1"/>
</dbReference>
<sequence>MRLQLQLTPNTQLVPFNHIHFLTGAIHKWLGPENDIHDGLSLYSFGWLRGGQGRKEGLTFPKGATWNISFFDDTVTRQLIKGLLKQPDVMYGMRVIATSDIPTPNFGESYLFKTDGSSVVARSKRADGSRAYLLWDDPAADEAITGLLKQKLIKAGYAGDDLSVRVSFDRSYSEARTKKIKVKTTEHKGSECPVLVEGTPEAVRFAWLVGIGDLTGSGFGGLR</sequence>
<evidence type="ECO:0000313" key="3">
    <source>
        <dbReference type="Proteomes" id="UP000664795"/>
    </source>
</evidence>
<protein>
    <submittedName>
        <fullName evidence="2">CRISPR-associated endoribonuclease Cas6</fullName>
    </submittedName>
</protein>
<accession>A0A939JXJ0</accession>
<gene>
    <name evidence="2" type="ORF">J2I48_18505</name>
</gene>
<dbReference type="Pfam" id="PF01881">
    <property type="entry name" value="Cas_Cas6_C"/>
    <property type="match status" value="1"/>
</dbReference>
<keyword evidence="3" id="KW-1185">Reference proteome</keyword>
<dbReference type="Gene3D" id="3.30.70.1900">
    <property type="match status" value="1"/>
</dbReference>
<dbReference type="InterPro" id="IPR045747">
    <property type="entry name" value="CRISPR-assoc_prot_Cas6_N_sf"/>
</dbReference>
<dbReference type="CDD" id="cd21140">
    <property type="entry name" value="Cas6_I-like"/>
    <property type="match status" value="1"/>
</dbReference>